<gene>
    <name evidence="5" type="ORF">RUM43_004067</name>
    <name evidence="4" type="ORF">RUM44_011432</name>
</gene>
<feature type="domain" description="DUF4773" evidence="3">
    <location>
        <begin position="59"/>
        <end position="176"/>
    </location>
</feature>
<dbReference type="AlphaFoldDB" id="A0AAN8XLB2"/>
<feature type="region of interest" description="Disordered" evidence="1">
    <location>
        <begin position="181"/>
        <end position="219"/>
    </location>
</feature>
<proteinExistence type="predicted"/>
<evidence type="ECO:0000313" key="5">
    <source>
        <dbReference type="EMBL" id="KAK6642565.1"/>
    </source>
</evidence>
<name>A0AAN8XLB2_POLSC</name>
<feature type="compositionally biased region" description="Acidic residues" evidence="1">
    <location>
        <begin position="188"/>
        <end position="212"/>
    </location>
</feature>
<feature type="signal peptide" evidence="2">
    <location>
        <begin position="1"/>
        <end position="21"/>
    </location>
</feature>
<dbReference type="Pfam" id="PF15998">
    <property type="entry name" value="DUF4773"/>
    <property type="match status" value="1"/>
</dbReference>
<dbReference type="EMBL" id="JAWJWF010000046">
    <property type="protein sequence ID" value="KAK6624573.1"/>
    <property type="molecule type" value="Genomic_DNA"/>
</dbReference>
<evidence type="ECO:0000256" key="2">
    <source>
        <dbReference type="SAM" id="SignalP"/>
    </source>
</evidence>
<dbReference type="EMBL" id="JAWJWE010000002">
    <property type="protein sequence ID" value="KAK6642565.1"/>
    <property type="molecule type" value="Genomic_DNA"/>
</dbReference>
<keyword evidence="6" id="KW-1185">Reference proteome</keyword>
<accession>A0AAN8XLB2</accession>
<evidence type="ECO:0000313" key="7">
    <source>
        <dbReference type="Proteomes" id="UP001372834"/>
    </source>
</evidence>
<feature type="chain" id="PRO_5042942084" description="DUF4773 domain-containing protein" evidence="2">
    <location>
        <begin position="22"/>
        <end position="274"/>
    </location>
</feature>
<dbReference type="PANTHER" id="PTHR36299:SF2">
    <property type="entry name" value="DUF4773 DOMAIN-CONTAINING PROTEIN"/>
    <property type="match status" value="1"/>
</dbReference>
<feature type="compositionally biased region" description="Basic and acidic residues" evidence="1">
    <location>
        <begin position="251"/>
        <end position="274"/>
    </location>
</feature>
<evidence type="ECO:0000256" key="1">
    <source>
        <dbReference type="SAM" id="MobiDB-lite"/>
    </source>
</evidence>
<evidence type="ECO:0000259" key="3">
    <source>
        <dbReference type="Pfam" id="PF15998"/>
    </source>
</evidence>
<dbReference type="Proteomes" id="UP001372834">
    <property type="component" value="Unassembled WGS sequence"/>
</dbReference>
<keyword evidence="2" id="KW-0732">Signal</keyword>
<comment type="caution">
    <text evidence="5">The sequence shown here is derived from an EMBL/GenBank/DDBJ whole genome shotgun (WGS) entry which is preliminary data.</text>
</comment>
<protein>
    <recommendedName>
        <fullName evidence="3">DUF4773 domain-containing protein</fullName>
    </recommendedName>
</protein>
<dbReference type="InterPro" id="IPR031941">
    <property type="entry name" value="DUF4773"/>
</dbReference>
<organism evidence="5 7">
    <name type="scientific">Polyplax serrata</name>
    <name type="common">Common mouse louse</name>
    <dbReference type="NCBI Taxonomy" id="468196"/>
    <lineage>
        <taxon>Eukaryota</taxon>
        <taxon>Metazoa</taxon>
        <taxon>Ecdysozoa</taxon>
        <taxon>Arthropoda</taxon>
        <taxon>Hexapoda</taxon>
        <taxon>Insecta</taxon>
        <taxon>Pterygota</taxon>
        <taxon>Neoptera</taxon>
        <taxon>Paraneoptera</taxon>
        <taxon>Psocodea</taxon>
        <taxon>Troctomorpha</taxon>
        <taxon>Phthiraptera</taxon>
        <taxon>Anoplura</taxon>
        <taxon>Polyplacidae</taxon>
        <taxon>Polyplax</taxon>
    </lineage>
</organism>
<evidence type="ECO:0000313" key="4">
    <source>
        <dbReference type="EMBL" id="KAK6624573.1"/>
    </source>
</evidence>
<feature type="region of interest" description="Disordered" evidence="1">
    <location>
        <begin position="238"/>
        <end position="274"/>
    </location>
</feature>
<evidence type="ECO:0000313" key="6">
    <source>
        <dbReference type="Proteomes" id="UP001359485"/>
    </source>
</evidence>
<reference evidence="5 7" key="1">
    <citation type="submission" date="2023-10" db="EMBL/GenBank/DDBJ databases">
        <title>Genomes of two closely related lineages of the louse Polyplax serrata with different host specificities.</title>
        <authorList>
            <person name="Martinu J."/>
            <person name="Tarabai H."/>
            <person name="Stefka J."/>
            <person name="Hypsa V."/>
        </authorList>
    </citation>
    <scope>NUCLEOTIDE SEQUENCE [LARGE SCALE GENOMIC DNA]</scope>
    <source>
        <strain evidence="4">98ZLc_SE</strain>
        <strain evidence="5">HR10_N</strain>
    </source>
</reference>
<sequence>MSLKLYLFLVTCVVIVGVASADIFGDFFKWDIMSAFSDGEDDDDEALQREEEESSLPNTCNCEGMKCDCCVDFNISNVIDLGGPGCVNMRYISKEEGIMLNVSYGDNVLHSQKVTNENKKGTCMPLLSYVAEICTRFADLKETDDGMTGCLNFEPTVFGEVTAQYPVGCFRMDPDGMYVDSTLGNFTDTEEDDVGKEEQEENASEKPEEEQSFIEAVNQSAQEGLEFISSLFGFEIKTKKTNKTPTTTESTSEKTGEGTRKNKNKKLESKKKQI</sequence>
<dbReference type="Proteomes" id="UP001359485">
    <property type="component" value="Unassembled WGS sequence"/>
</dbReference>
<dbReference type="PANTHER" id="PTHR36299">
    <property type="entry name" value="AGAP008005-PA"/>
    <property type="match status" value="1"/>
</dbReference>